<gene>
    <name evidence="7" type="ordered locus">pRL110023</name>
</gene>
<dbReference type="AlphaFoldDB" id="Q1M714"/>
<evidence type="ECO:0000256" key="2">
    <source>
        <dbReference type="ARBA" id="ARBA00022723"/>
    </source>
</evidence>
<dbReference type="InterPro" id="IPR036188">
    <property type="entry name" value="FAD/NAD-bd_sf"/>
</dbReference>
<dbReference type="EnsemblBacteria" id="CAK02965">
    <property type="protein sequence ID" value="CAK02965"/>
    <property type="gene ID" value="pRL110023"/>
</dbReference>
<dbReference type="PRINTS" id="PR00419">
    <property type="entry name" value="ADXRDTASE"/>
</dbReference>
<proteinExistence type="predicted"/>
<keyword evidence="5" id="KW-0411">Iron-sulfur</keyword>
<accession>Q1M714</accession>
<feature type="region of interest" description="Disordered" evidence="6">
    <location>
        <begin position="441"/>
        <end position="462"/>
    </location>
</feature>
<reference evidence="7 8" key="1">
    <citation type="journal article" date="2006" name="Genome Biol.">
        <title>The genome of Rhizobium leguminosarum has recognizable core and accessory components.</title>
        <authorList>
            <person name="Young J.W."/>
            <person name="Crossman L.C."/>
            <person name="Johnston A.W.B."/>
            <person name="Thomson N.R."/>
            <person name="Ghazoui Z.F."/>
            <person name="Hull K.H."/>
            <person name="Wexler M."/>
            <person name="Curson A.R.J."/>
            <person name="Todd J.D."/>
            <person name="Poole P.S."/>
            <person name="Mauchline T.H."/>
            <person name="East A.K."/>
            <person name="Quail M.A."/>
            <person name="Churcher C."/>
            <person name="Arrowsmith C."/>
            <person name="Cherevach A."/>
            <person name="Chillingworth T."/>
            <person name="Clarke K."/>
            <person name="Cronin A."/>
            <person name="Davis P."/>
            <person name="Fraser A."/>
            <person name="Hance Z."/>
            <person name="Hauser H."/>
            <person name="Jagels K."/>
            <person name="Moule S."/>
            <person name="Mungall K."/>
            <person name="Norbertczak H."/>
            <person name="Rabbinowitsch E."/>
            <person name="Sanders M."/>
            <person name="Simmonds M."/>
            <person name="Whitehead S."/>
            <person name="Parkhill J."/>
        </authorList>
    </citation>
    <scope>NUCLEOTIDE SEQUENCE [LARGE SCALE GENOMIC DNA]</scope>
    <source>
        <strain evidence="8">DSM 114642 / LMG 32736 / 3841</strain>
    </source>
</reference>
<dbReference type="PANTHER" id="PTHR43498:SF1">
    <property type="entry name" value="COB--COM HETERODISULFIDE REDUCTASE IRON-SULFUR SUBUNIT A"/>
    <property type="match status" value="1"/>
</dbReference>
<evidence type="ECO:0000256" key="4">
    <source>
        <dbReference type="ARBA" id="ARBA00023004"/>
    </source>
</evidence>
<dbReference type="Gene3D" id="3.50.50.60">
    <property type="entry name" value="FAD/NAD(P)-binding domain"/>
    <property type="match status" value="1"/>
</dbReference>
<dbReference type="HOGENOM" id="CLU_045820_0_0_5"/>
<dbReference type="GO" id="GO:0046872">
    <property type="term" value="F:metal ion binding"/>
    <property type="evidence" value="ECO:0007669"/>
    <property type="project" value="UniProtKB-KW"/>
</dbReference>
<name>Q1M714_RHIJ3</name>
<evidence type="ECO:0000256" key="5">
    <source>
        <dbReference type="ARBA" id="ARBA00023014"/>
    </source>
</evidence>
<keyword evidence="2" id="KW-0479">Metal-binding</keyword>
<dbReference type="InterPro" id="IPR039650">
    <property type="entry name" value="HdrA-like"/>
</dbReference>
<protein>
    <submittedName>
        <fullName evidence="7">Similar to E.coli invasion protein</fullName>
    </submittedName>
</protein>
<sequence length="462" mass="50950">MSTRNQEKTTMIETIHQPARDIKVVDRSDVVVVGGGPAGISAAVSAARNGASVTLLERYPYVGGLAAGGMVLVLDDMINELEITVRGICMEMIERMKLWGLCVTPTDRDRLIEFRDTPEAWQRWARWGLFDFHTPSMPHPICFSAAFDPDAFKRASYDILALAGVKLRTHSWFSSAIVEDRTIKGVICQTKAGMEAILGDVVIDTTGDLDVAASAGASHIESNFILTTVSRWGGIDTDAAERFEREDPEAFKLVDHEAKRLIGGCWSFWWLKTPLPGVVWLNCPHMPKLSGLKVEDLTRAELEGRARIARLLDFAREKMPGFESAYVVDFAPQTGVRQTRQLEGDYVVTKDDVMSRRHFADTVCRGRDYYTPYRAMLPKEIDQLIVAGRHYSATPQAQKSSREIPPCMAMGEAAGVAAVVALNAGTTVRKADIKAIQKQMRAQGADPGDVPSENATYLEAAE</sequence>
<dbReference type="Pfam" id="PF12831">
    <property type="entry name" value="FAD_oxidored"/>
    <property type="match status" value="2"/>
</dbReference>
<dbReference type="KEGG" id="rle:pRL110023"/>
<evidence type="ECO:0000313" key="8">
    <source>
        <dbReference type="Proteomes" id="UP000006575"/>
    </source>
</evidence>
<dbReference type="GO" id="GO:0016491">
    <property type="term" value="F:oxidoreductase activity"/>
    <property type="evidence" value="ECO:0007669"/>
    <property type="project" value="UniProtKB-KW"/>
</dbReference>
<keyword evidence="1" id="KW-0004">4Fe-4S</keyword>
<dbReference type="Proteomes" id="UP000006575">
    <property type="component" value="Plasmid pRL11"/>
</dbReference>
<dbReference type="GO" id="GO:0051539">
    <property type="term" value="F:4 iron, 4 sulfur cluster binding"/>
    <property type="evidence" value="ECO:0007669"/>
    <property type="project" value="UniProtKB-KW"/>
</dbReference>
<evidence type="ECO:0000256" key="3">
    <source>
        <dbReference type="ARBA" id="ARBA00023002"/>
    </source>
</evidence>
<geneLocation type="plasmid" evidence="7 8">
    <name>pRL11</name>
</geneLocation>
<keyword evidence="8" id="KW-1185">Reference proteome</keyword>
<evidence type="ECO:0000256" key="1">
    <source>
        <dbReference type="ARBA" id="ARBA00022485"/>
    </source>
</evidence>
<keyword evidence="7" id="KW-0614">Plasmid</keyword>
<dbReference type="EMBL" id="AM236085">
    <property type="protein sequence ID" value="CAK02965.1"/>
    <property type="molecule type" value="Genomic_DNA"/>
</dbReference>
<dbReference type="PANTHER" id="PTHR43498">
    <property type="entry name" value="FERREDOXIN:COB-COM HETERODISULFIDE REDUCTASE SUBUNIT A"/>
    <property type="match status" value="1"/>
</dbReference>
<dbReference type="SUPFAM" id="SSF51905">
    <property type="entry name" value="FAD/NAD(P)-binding domain"/>
    <property type="match status" value="1"/>
</dbReference>
<evidence type="ECO:0000313" key="7">
    <source>
        <dbReference type="EMBL" id="CAK02965.1"/>
    </source>
</evidence>
<keyword evidence="4" id="KW-0408">Iron</keyword>
<keyword evidence="3" id="KW-0560">Oxidoreductase</keyword>
<evidence type="ECO:0000256" key="6">
    <source>
        <dbReference type="SAM" id="MobiDB-lite"/>
    </source>
</evidence>
<organism evidence="7 8">
    <name type="scientific">Rhizobium johnstonii (strain DSM 114642 / LMG 32736 / 3841)</name>
    <name type="common">Rhizobium leguminosarum bv. viciae</name>
    <dbReference type="NCBI Taxonomy" id="216596"/>
    <lineage>
        <taxon>Bacteria</taxon>
        <taxon>Pseudomonadati</taxon>
        <taxon>Pseudomonadota</taxon>
        <taxon>Alphaproteobacteria</taxon>
        <taxon>Hyphomicrobiales</taxon>
        <taxon>Rhizobiaceae</taxon>
        <taxon>Rhizobium/Agrobacterium group</taxon>
        <taxon>Rhizobium</taxon>
        <taxon>Rhizobium johnstonii</taxon>
    </lineage>
</organism>